<dbReference type="Pfam" id="PF01261">
    <property type="entry name" value="AP_endonuc_2"/>
    <property type="match status" value="1"/>
</dbReference>
<organism evidence="2">
    <name type="scientific">marine metagenome</name>
    <dbReference type="NCBI Taxonomy" id="408172"/>
    <lineage>
        <taxon>unclassified sequences</taxon>
        <taxon>metagenomes</taxon>
        <taxon>ecological metagenomes</taxon>
    </lineage>
</organism>
<dbReference type="InterPro" id="IPR013022">
    <property type="entry name" value="Xyl_isomerase-like_TIM-brl"/>
</dbReference>
<dbReference type="PANTHER" id="PTHR12110">
    <property type="entry name" value="HYDROXYPYRUVATE ISOMERASE"/>
    <property type="match status" value="1"/>
</dbReference>
<proteinExistence type="predicted"/>
<accession>A0A381RL77</accession>
<reference evidence="2" key="1">
    <citation type="submission" date="2018-05" db="EMBL/GenBank/DDBJ databases">
        <authorList>
            <person name="Lanie J.A."/>
            <person name="Ng W.-L."/>
            <person name="Kazmierczak K.M."/>
            <person name="Andrzejewski T.M."/>
            <person name="Davidsen T.M."/>
            <person name="Wayne K.J."/>
            <person name="Tettelin H."/>
            <person name="Glass J.I."/>
            <person name="Rusch D."/>
            <person name="Podicherti R."/>
            <person name="Tsui H.-C.T."/>
            <person name="Winkler M.E."/>
        </authorList>
    </citation>
    <scope>NUCLEOTIDE SEQUENCE</scope>
</reference>
<evidence type="ECO:0000313" key="2">
    <source>
        <dbReference type="EMBL" id="SUZ92600.1"/>
    </source>
</evidence>
<protein>
    <recommendedName>
        <fullName evidence="1">Xylose isomerase-like TIM barrel domain-containing protein</fullName>
    </recommendedName>
</protein>
<evidence type="ECO:0000259" key="1">
    <source>
        <dbReference type="Pfam" id="PF01261"/>
    </source>
</evidence>
<name>A0A381RL77_9ZZZZ</name>
<dbReference type="Gene3D" id="3.20.20.150">
    <property type="entry name" value="Divalent-metal-dependent TIM barrel enzymes"/>
    <property type="match status" value="1"/>
</dbReference>
<dbReference type="SUPFAM" id="SSF51658">
    <property type="entry name" value="Xylose isomerase-like"/>
    <property type="match status" value="1"/>
</dbReference>
<dbReference type="InterPro" id="IPR050312">
    <property type="entry name" value="IolE/XylAMocC-like"/>
</dbReference>
<dbReference type="EMBL" id="UINC01002072">
    <property type="protein sequence ID" value="SUZ92600.1"/>
    <property type="molecule type" value="Genomic_DNA"/>
</dbReference>
<dbReference type="PANTHER" id="PTHR12110:SF53">
    <property type="entry name" value="BLR5974 PROTEIN"/>
    <property type="match status" value="1"/>
</dbReference>
<dbReference type="AlphaFoldDB" id="A0A381RL77"/>
<gene>
    <name evidence="2" type="ORF">METZ01_LOCUS45454</name>
</gene>
<feature type="domain" description="Xylose isomerase-like TIM barrel" evidence="1">
    <location>
        <begin position="27"/>
        <end position="263"/>
    </location>
</feature>
<dbReference type="InterPro" id="IPR036237">
    <property type="entry name" value="Xyl_isomerase-like_sf"/>
</dbReference>
<sequence>MNPIYLQALSFQDVYGPNDDCIHAAADMASELGIAGIDIEDRLLKSYEPNYLQELAHQIEARGIRIGYCGLIVDFNAPISSIPDELNRAKLLLNAIPYLGVDSIRIPGNGVVGRQSTEGTFNAVRNKFQQVLDHAEGSGVTVYLHNHNHGSVPSTGEQVLRLVNELNNPGLSYVLDTGQFQGSPGASGEGSPSNRAQDELYESIDMCAPIASMVRAKFYFAQSGPERWLDYPRIVKSLKKSRFDGPISIVYEPKGTVPSTDALPLAVRYLIDLLR</sequence>